<keyword evidence="1" id="KW-1185">Reference proteome</keyword>
<evidence type="ECO:0000313" key="1">
    <source>
        <dbReference type="Proteomes" id="UP000887560"/>
    </source>
</evidence>
<organism evidence="1 2">
    <name type="scientific">Meloidogyne floridensis</name>
    <dbReference type="NCBI Taxonomy" id="298350"/>
    <lineage>
        <taxon>Eukaryota</taxon>
        <taxon>Metazoa</taxon>
        <taxon>Ecdysozoa</taxon>
        <taxon>Nematoda</taxon>
        <taxon>Chromadorea</taxon>
        <taxon>Rhabditida</taxon>
        <taxon>Tylenchina</taxon>
        <taxon>Tylenchomorpha</taxon>
        <taxon>Tylenchoidea</taxon>
        <taxon>Meloidogynidae</taxon>
        <taxon>Meloidogyninae</taxon>
        <taxon>Meloidogyne</taxon>
    </lineage>
</organism>
<accession>A0A915NB61</accession>
<evidence type="ECO:0000313" key="2">
    <source>
        <dbReference type="WBParaSite" id="scf7180000416396.g336"/>
    </source>
</evidence>
<proteinExistence type="predicted"/>
<reference evidence="2" key="1">
    <citation type="submission" date="2022-11" db="UniProtKB">
        <authorList>
            <consortium name="WormBaseParasite"/>
        </authorList>
    </citation>
    <scope>IDENTIFICATION</scope>
</reference>
<dbReference type="Proteomes" id="UP000887560">
    <property type="component" value="Unplaced"/>
</dbReference>
<name>A0A915NB61_9BILA</name>
<dbReference type="AlphaFoldDB" id="A0A915NB61"/>
<dbReference type="WBParaSite" id="scf7180000416396.g336">
    <property type="protein sequence ID" value="scf7180000416396.g336"/>
    <property type="gene ID" value="scf7180000416396.g336"/>
</dbReference>
<protein>
    <submittedName>
        <fullName evidence="2">Uncharacterized protein</fullName>
    </submittedName>
</protein>
<sequence length="104" mass="11574">LTQITKDIEWIKGQLVQIQLKLLSEEQKAKLQEECNMKLDKDELKLKKTVDYATITIEAVKWGGAVALFFACGAIPAGFACASTYFSAMEFVTTIGEQGCNFFI</sequence>